<comment type="caution">
    <text evidence="2">The sequence shown here is derived from an EMBL/GenBank/DDBJ whole genome shotgun (WGS) entry which is preliminary data.</text>
</comment>
<feature type="compositionally biased region" description="Basic and acidic residues" evidence="1">
    <location>
        <begin position="50"/>
        <end position="59"/>
    </location>
</feature>
<sequence>YSSLPCSYRSSRPSSSASCSTTRSRLVSKCPNSLQTRLHRRRARSSRSSEWPRRRSEMT</sequence>
<feature type="non-terminal residue" evidence="2">
    <location>
        <position position="59"/>
    </location>
</feature>
<keyword evidence="3" id="KW-1185">Reference proteome</keyword>
<proteinExistence type="predicted"/>
<evidence type="ECO:0000256" key="1">
    <source>
        <dbReference type="SAM" id="MobiDB-lite"/>
    </source>
</evidence>
<reference evidence="2 3" key="1">
    <citation type="journal article" date="2017" name="Genome Biol. Evol.">
        <title>Phytophthora megakarya and P. palmivora, closely related causal agents of cacao black pod rot, underwent increases in genome sizes and gene numbers by different mechanisms.</title>
        <authorList>
            <person name="Ali S.S."/>
            <person name="Shao J."/>
            <person name="Lary D.J."/>
            <person name="Kronmiller B."/>
            <person name="Shen D."/>
            <person name="Strem M.D."/>
            <person name="Amoako-Attah I."/>
            <person name="Akrofi A.Y."/>
            <person name="Begoude B.A."/>
            <person name="Ten Hoopen G.M."/>
            <person name="Coulibaly K."/>
            <person name="Kebe B.I."/>
            <person name="Melnick R.L."/>
            <person name="Guiltinan M.J."/>
            <person name="Tyler B.M."/>
            <person name="Meinhardt L.W."/>
            <person name="Bailey B.A."/>
        </authorList>
    </citation>
    <scope>NUCLEOTIDE SEQUENCE [LARGE SCALE GENOMIC DNA]</scope>
    <source>
        <strain evidence="3">sbr112.9</strain>
    </source>
</reference>
<dbReference type="AlphaFoldDB" id="A0A2P4XYB1"/>
<organism evidence="2 3">
    <name type="scientific">Phytophthora palmivora</name>
    <dbReference type="NCBI Taxonomy" id="4796"/>
    <lineage>
        <taxon>Eukaryota</taxon>
        <taxon>Sar</taxon>
        <taxon>Stramenopiles</taxon>
        <taxon>Oomycota</taxon>
        <taxon>Peronosporomycetes</taxon>
        <taxon>Peronosporales</taxon>
        <taxon>Peronosporaceae</taxon>
        <taxon>Phytophthora</taxon>
    </lineage>
</organism>
<protein>
    <submittedName>
        <fullName evidence="2">Uncharacterized protein</fullName>
    </submittedName>
</protein>
<evidence type="ECO:0000313" key="2">
    <source>
        <dbReference type="EMBL" id="POM70469.1"/>
    </source>
</evidence>
<feature type="compositionally biased region" description="Low complexity" evidence="1">
    <location>
        <begin position="1"/>
        <end position="25"/>
    </location>
</feature>
<feature type="region of interest" description="Disordered" evidence="1">
    <location>
        <begin position="1"/>
        <end position="59"/>
    </location>
</feature>
<name>A0A2P4XYB1_9STRA</name>
<dbReference type="Proteomes" id="UP000237271">
    <property type="component" value="Unassembled WGS sequence"/>
</dbReference>
<evidence type="ECO:0000313" key="3">
    <source>
        <dbReference type="Proteomes" id="UP000237271"/>
    </source>
</evidence>
<accession>A0A2P4XYB1</accession>
<dbReference type="EMBL" id="NCKW01006997">
    <property type="protein sequence ID" value="POM70469.1"/>
    <property type="molecule type" value="Genomic_DNA"/>
</dbReference>
<gene>
    <name evidence="2" type="ORF">PHPALM_13085</name>
</gene>
<feature type="non-terminal residue" evidence="2">
    <location>
        <position position="1"/>
    </location>
</feature>